<dbReference type="AlphaFoldDB" id="A0A2M9A463"/>
<accession>A0A2M9A463</accession>
<dbReference type="Proteomes" id="UP000231134">
    <property type="component" value="Unassembled WGS sequence"/>
</dbReference>
<evidence type="ECO:0000313" key="2">
    <source>
        <dbReference type="Proteomes" id="UP000231134"/>
    </source>
</evidence>
<evidence type="ECO:0008006" key="3">
    <source>
        <dbReference type="Google" id="ProtNLM"/>
    </source>
</evidence>
<reference evidence="1 2" key="1">
    <citation type="submission" date="2017-11" db="EMBL/GenBank/DDBJ databases">
        <title>Animal gut microbial communities from fecal samples from Wisconsin, USA.</title>
        <authorList>
            <person name="Neumann A."/>
        </authorList>
    </citation>
    <scope>NUCLEOTIDE SEQUENCE [LARGE SCALE GENOMIC DNA]</scope>
    <source>
        <strain evidence="1 2">UWS3</strain>
    </source>
</reference>
<evidence type="ECO:0000313" key="1">
    <source>
        <dbReference type="EMBL" id="PJJ40417.1"/>
    </source>
</evidence>
<keyword evidence="2" id="KW-1185">Reference proteome</keyword>
<protein>
    <recommendedName>
        <fullName evidence="3">Peptidase MA-like domain-containing protein</fullName>
    </recommendedName>
</protein>
<organism evidence="1 2">
    <name type="scientific">Hallerella succinigenes</name>
    <dbReference type="NCBI Taxonomy" id="1896222"/>
    <lineage>
        <taxon>Bacteria</taxon>
        <taxon>Pseudomonadati</taxon>
        <taxon>Fibrobacterota</taxon>
        <taxon>Fibrobacteria</taxon>
        <taxon>Fibrobacterales</taxon>
        <taxon>Fibrobacteraceae</taxon>
        <taxon>Hallerella</taxon>
    </lineage>
</organism>
<proteinExistence type="predicted"/>
<gene>
    <name evidence="1" type="ORF">BGX16_0338</name>
</gene>
<dbReference type="RefSeq" id="WP_100424506.1">
    <property type="nucleotide sequence ID" value="NZ_PGEX01000001.1"/>
</dbReference>
<dbReference type="EMBL" id="PGEX01000001">
    <property type="protein sequence ID" value="PJJ40417.1"/>
    <property type="molecule type" value="Genomic_DNA"/>
</dbReference>
<comment type="caution">
    <text evidence="1">The sequence shown here is derived from an EMBL/GenBank/DDBJ whole genome shotgun (WGS) entry which is preliminary data.</text>
</comment>
<sequence length="333" mass="38854">MKKVLGFIVLGVLFIASLHITRFFLQQKKDAETFNSHVDEFNACSELRHWKCAEKNLDFLLKELPNDTNLQMHYAGILFEQGRYEECISYIESRNFHSADFDFLIEKSKFLIRERDELGIQNFGHFRLELEDYADPIEVQEALSVLEIAYDSLANLFQFYPENTILVVMYQSKDFQGVGDHPDWVGAVYDGKIRIPANLMHYRAIYRPILFHELTHAFVHQMTRAKVPQWLNEGIAQVIDGSRSGLPQPTGPVPSLQALTESFTKYSDRTTVERLYWYSQKMVETLLSNAQDDRFVKLRNVFVDLQKSSVDDALTRHFCKKQGDLLYNFVERK</sequence>
<name>A0A2M9A463_9BACT</name>
<dbReference type="OrthoDB" id="9787613at2"/>